<proteinExistence type="predicted"/>
<sequence length="147" mass="15927">MTTSAADTGTFSTTDDTLVLASVSSSVEAELLNDWLDRQRQRHPETKIDVLRLPPRNAPPGALAQLVEQLEADEDRSIVPVRVFWLPPAEGGRWVGWLGCCPVGIRTIPVNASNGVSCAAIPPRAGSGRRVGQGVRTTPTMARHHRR</sequence>
<feature type="region of interest" description="Disordered" evidence="1">
    <location>
        <begin position="125"/>
        <end position="147"/>
    </location>
</feature>
<organism evidence="2">
    <name type="scientific">Mycobacterium xenopi 4042</name>
    <dbReference type="NCBI Taxonomy" id="1299334"/>
    <lineage>
        <taxon>Bacteria</taxon>
        <taxon>Bacillati</taxon>
        <taxon>Actinomycetota</taxon>
        <taxon>Actinomycetes</taxon>
        <taxon>Mycobacteriales</taxon>
        <taxon>Mycobacteriaceae</taxon>
        <taxon>Mycobacterium</taxon>
    </lineage>
</organism>
<dbReference type="EMBL" id="JAOB01000047">
    <property type="protein sequence ID" value="EUA33135.1"/>
    <property type="molecule type" value="Genomic_DNA"/>
</dbReference>
<dbReference type="AlphaFoldDB" id="X8AQP9"/>
<gene>
    <name evidence="2" type="ORF">I553_7543</name>
</gene>
<protein>
    <submittedName>
        <fullName evidence="2">Glycerol-3-phosphate acyltransferase domain protein</fullName>
        <ecNumber evidence="2">2.3.1.15</ecNumber>
    </submittedName>
</protein>
<keyword evidence="2" id="KW-0808">Transferase</keyword>
<accession>X8AQP9</accession>
<reference evidence="2" key="1">
    <citation type="submission" date="2014-01" db="EMBL/GenBank/DDBJ databases">
        <authorList>
            <person name="Brown-Elliot B."/>
            <person name="Wallace R."/>
            <person name="Lenaerts A."/>
            <person name="Ordway D."/>
            <person name="DeGroote M.A."/>
            <person name="Parker T."/>
            <person name="Sizemore C."/>
            <person name="Tallon L.J."/>
            <person name="Sadzewicz L.K."/>
            <person name="Sengamalay N."/>
            <person name="Fraser C.M."/>
            <person name="Hine E."/>
            <person name="Shefchek K.A."/>
            <person name="Das S.P."/>
            <person name="Tettelin H."/>
        </authorList>
    </citation>
    <scope>NUCLEOTIDE SEQUENCE [LARGE SCALE GENOMIC DNA]</scope>
    <source>
        <strain evidence="2">4042</strain>
    </source>
</reference>
<keyword evidence="2" id="KW-0012">Acyltransferase</keyword>
<evidence type="ECO:0000256" key="1">
    <source>
        <dbReference type="SAM" id="MobiDB-lite"/>
    </source>
</evidence>
<dbReference type="GO" id="GO:0004366">
    <property type="term" value="F:glycerol-3-phosphate O-acyltransferase activity"/>
    <property type="evidence" value="ECO:0007669"/>
    <property type="project" value="UniProtKB-EC"/>
</dbReference>
<evidence type="ECO:0000313" key="2">
    <source>
        <dbReference type="EMBL" id="EUA33135.1"/>
    </source>
</evidence>
<dbReference type="PATRIC" id="fig|1299334.3.peg.4927"/>
<dbReference type="EC" id="2.3.1.15" evidence="2"/>
<name>X8AQP9_MYCXE</name>
<comment type="caution">
    <text evidence="2">The sequence shown here is derived from an EMBL/GenBank/DDBJ whole genome shotgun (WGS) entry which is preliminary data.</text>
</comment>